<dbReference type="Proteomes" id="UP001174909">
    <property type="component" value="Unassembled WGS sequence"/>
</dbReference>
<keyword evidence="4" id="KW-0963">Cytoplasm</keyword>
<dbReference type="PANTHER" id="PTHR10663:SF375">
    <property type="entry name" value="LD29171P"/>
    <property type="match status" value="1"/>
</dbReference>
<sequence>MAAKSSHSQNLFLTRALEKILSERELRRSQHQELRKACETALKEIKVELKKPSTSSSPEVLVVADKYYQPFELACRCSVPRITITALDCLQKLIANGALRGNQPDPDNPDKRLIDRIINTICSCFVGVQTDEGVELQIIKALLTILTAGTVEVHGATVLQAVRSCYNIFLASRNIINQVTAKACLTQILTTLYQKMELEVSGETAARNGSAVGSSDQPLTPADTTSTRHDSEVVDGKLEEVASELVERVLAKVVRETRERGEGEEGSGRADEDKPEDPHPITSSITHDDTSSLNQSDIVGTPSRNHQGGSGGHHFRSPLQKDCYMVFRSLCRLSMKGVSDIHDVRSHELRSKILSLELIASILQNGGEVFKAEEVFIGAVKQYLCVALSKNGVSSVPQVVELSLSIFLALFQTFKIHLKMQIEVFFKEIFLNILESATSSFQHKWLVLEALGRVCNDSQHVVDIYLNYDCDLSLFNIFEHVIGELSKIAQGRQPMELGATTHQEKMLRVKGLDCLVSILKCMVEWSRAHYIDPATTGLNTVRVIRADEKETAPGQSVANDVVDSGTGGDGDERGVAAGGWRHGSLSGKLGVGTGGGEGEVGARVEEFETRKKRKEKMQQGIQLFGTKPKKGVKFLQENGLLGDTPDNVAQLFHSDNRLDKAAVGDYLGESDDYCKAVMYAYIDQMDFTGMDFVAALRLLLSKFRLPGEAQKIDRLMEKFAGRYCETNTKLDIFASADAAYVLAYSIIMLTTDLHSSQVKKKMTKEEYIKMNRGINDHKDLPREYLEAIYDKIAMKEIKMSSQSVRRSTIGRSVMGVSEKQRRVIYQKEMLEASETAKALVEGMKNSASDFITATHVEHVKAMFKVSWTPFLAAFSVALRDGDDPEMVSLCLDGFRCAIRISCIFSLDLERDAYIKGLAKFTMLTTSVGLAEMKPKNIEVIKSLCNVAYTDGNYLQDSWMDVFHCVSQLELAQLVGTGVKTRYLTTSSSARPQRGGGAKGKISQSSRTGVDAVLTGTDQKRIDSIKEQVGETSSQTVVVAVDRIFTGSTRLDSQAIVDFVEALCATSNAELSNPTHPRMFSLQKIIEISYYNMDRIRLEWSRMWEVLGAHFNTVGGLPNEEVSFFVVDSLRQLSMKFLEKGELANFRFQKEFLRPFEHIMKRSGAVTIRDMVVRCVTQMVSSKAGNVRSGWKNIFSVFHLAASDTDTAIVEMAFETTDLIFRNHFLASIASFHDAIKCLSEFACNAAFPDTSMEAIRIIRSCAKNVADSPQLFHVSEEAAADPDHIWSRAWFPIMLELSTVISRCKLDVRTR</sequence>
<keyword evidence="5" id="KW-0653">Protein transport</keyword>
<dbReference type="SUPFAM" id="SSF48371">
    <property type="entry name" value="ARM repeat"/>
    <property type="match status" value="1"/>
</dbReference>
<dbReference type="GO" id="GO:0016020">
    <property type="term" value="C:membrane"/>
    <property type="evidence" value="ECO:0007669"/>
    <property type="project" value="UniProtKB-SubCell"/>
</dbReference>
<dbReference type="Pfam" id="PF09324">
    <property type="entry name" value="Sec7-like_HDS"/>
    <property type="match status" value="1"/>
</dbReference>
<evidence type="ECO:0000256" key="1">
    <source>
        <dbReference type="ARBA" id="ARBA00004370"/>
    </source>
</evidence>
<dbReference type="Pfam" id="PF16213">
    <property type="entry name" value="DCB"/>
    <property type="match status" value="1"/>
</dbReference>
<dbReference type="SMART" id="SM00222">
    <property type="entry name" value="Sec7"/>
    <property type="match status" value="1"/>
</dbReference>
<name>A0AA35RGU4_GEOBA</name>
<feature type="region of interest" description="Disordered" evidence="7">
    <location>
        <begin position="985"/>
        <end position="1008"/>
    </location>
</feature>
<feature type="compositionally biased region" description="Polar residues" evidence="7">
    <location>
        <begin position="211"/>
        <end position="225"/>
    </location>
</feature>
<dbReference type="Pfam" id="PF12783">
    <property type="entry name" value="Sec7-like_HUS"/>
    <property type="match status" value="1"/>
</dbReference>
<dbReference type="PANTHER" id="PTHR10663">
    <property type="entry name" value="GUANYL-NUCLEOTIDE EXCHANGE FACTOR"/>
    <property type="match status" value="1"/>
</dbReference>
<evidence type="ECO:0000259" key="8">
    <source>
        <dbReference type="PROSITE" id="PS50190"/>
    </source>
</evidence>
<dbReference type="GO" id="GO:0032012">
    <property type="term" value="P:regulation of ARF protein signal transduction"/>
    <property type="evidence" value="ECO:0007669"/>
    <property type="project" value="InterPro"/>
</dbReference>
<dbReference type="InterPro" id="IPR032629">
    <property type="entry name" value="DCB_dom"/>
</dbReference>
<evidence type="ECO:0000256" key="7">
    <source>
        <dbReference type="SAM" id="MobiDB-lite"/>
    </source>
</evidence>
<organism evidence="9 10">
    <name type="scientific">Geodia barretti</name>
    <name type="common">Barrett's horny sponge</name>
    <dbReference type="NCBI Taxonomy" id="519541"/>
    <lineage>
        <taxon>Eukaryota</taxon>
        <taxon>Metazoa</taxon>
        <taxon>Porifera</taxon>
        <taxon>Demospongiae</taxon>
        <taxon>Heteroscleromorpha</taxon>
        <taxon>Tetractinellida</taxon>
        <taxon>Astrophorina</taxon>
        <taxon>Geodiidae</taxon>
        <taxon>Geodia</taxon>
    </lineage>
</organism>
<accession>A0AA35RGU4</accession>
<feature type="compositionally biased region" description="Polar residues" evidence="7">
    <location>
        <begin position="293"/>
        <end position="307"/>
    </location>
</feature>
<dbReference type="CDD" id="cd00171">
    <property type="entry name" value="Sec7"/>
    <property type="match status" value="1"/>
</dbReference>
<dbReference type="Pfam" id="PF01369">
    <property type="entry name" value="Sec7"/>
    <property type="match status" value="1"/>
</dbReference>
<evidence type="ECO:0000313" key="10">
    <source>
        <dbReference type="Proteomes" id="UP001174909"/>
    </source>
</evidence>
<dbReference type="InterPro" id="IPR016024">
    <property type="entry name" value="ARM-type_fold"/>
</dbReference>
<dbReference type="InterPro" id="IPR023394">
    <property type="entry name" value="Sec7_C_sf"/>
</dbReference>
<comment type="caution">
    <text evidence="9">The sequence shown here is derived from an EMBL/GenBank/DDBJ whole genome shotgun (WGS) entry which is preliminary data.</text>
</comment>
<dbReference type="InterPro" id="IPR035999">
    <property type="entry name" value="Sec7_dom_sf"/>
</dbReference>
<keyword evidence="3" id="KW-0813">Transport</keyword>
<dbReference type="GO" id="GO:0005085">
    <property type="term" value="F:guanyl-nucleotide exchange factor activity"/>
    <property type="evidence" value="ECO:0007669"/>
    <property type="project" value="InterPro"/>
</dbReference>
<evidence type="ECO:0000256" key="5">
    <source>
        <dbReference type="ARBA" id="ARBA00022927"/>
    </source>
</evidence>
<dbReference type="GO" id="GO:0015031">
    <property type="term" value="P:protein transport"/>
    <property type="evidence" value="ECO:0007669"/>
    <property type="project" value="UniProtKB-KW"/>
</dbReference>
<feature type="compositionally biased region" description="Basic and acidic residues" evidence="7">
    <location>
        <begin position="226"/>
        <end position="236"/>
    </location>
</feature>
<dbReference type="GO" id="GO:0005737">
    <property type="term" value="C:cytoplasm"/>
    <property type="evidence" value="ECO:0007669"/>
    <property type="project" value="UniProtKB-SubCell"/>
</dbReference>
<keyword evidence="6" id="KW-0472">Membrane</keyword>
<feature type="domain" description="SEC7" evidence="8">
    <location>
        <begin position="606"/>
        <end position="795"/>
    </location>
</feature>
<feature type="region of interest" description="Disordered" evidence="7">
    <location>
        <begin position="550"/>
        <end position="569"/>
    </location>
</feature>
<proteinExistence type="predicted"/>
<dbReference type="PROSITE" id="PS50190">
    <property type="entry name" value="SEC7"/>
    <property type="match status" value="1"/>
</dbReference>
<feature type="compositionally biased region" description="Basic and acidic residues" evidence="7">
    <location>
        <begin position="256"/>
        <end position="279"/>
    </location>
</feature>
<evidence type="ECO:0000256" key="4">
    <source>
        <dbReference type="ARBA" id="ARBA00022490"/>
    </source>
</evidence>
<dbReference type="FunFam" id="1.10.220.20:FF:000002">
    <property type="entry name" value="Brefeldin A-inhibited guanine nucleotide-exchange protein 1"/>
    <property type="match status" value="1"/>
</dbReference>
<dbReference type="Gene3D" id="1.10.220.20">
    <property type="match status" value="1"/>
</dbReference>
<dbReference type="InterPro" id="IPR015403">
    <property type="entry name" value="Mon2/Sec7/BIG1-like_HDS"/>
</dbReference>
<reference evidence="9" key="1">
    <citation type="submission" date="2023-03" db="EMBL/GenBank/DDBJ databases">
        <authorList>
            <person name="Steffen K."/>
            <person name="Cardenas P."/>
        </authorList>
    </citation>
    <scope>NUCLEOTIDE SEQUENCE</scope>
</reference>
<dbReference type="InterPro" id="IPR032691">
    <property type="entry name" value="Mon2/Sec7/BIG1-like_HUS"/>
</dbReference>
<evidence type="ECO:0000256" key="3">
    <source>
        <dbReference type="ARBA" id="ARBA00022448"/>
    </source>
</evidence>
<comment type="subcellular location">
    <subcellularLocation>
        <location evidence="2">Cytoplasm</location>
    </subcellularLocation>
    <subcellularLocation>
        <location evidence="1">Membrane</location>
    </subcellularLocation>
</comment>
<gene>
    <name evidence="9" type="ORF">GBAR_LOCUS7282</name>
</gene>
<evidence type="ECO:0000313" key="9">
    <source>
        <dbReference type="EMBL" id="CAI8011225.1"/>
    </source>
</evidence>
<dbReference type="SUPFAM" id="SSF48425">
    <property type="entry name" value="Sec7 domain"/>
    <property type="match status" value="1"/>
</dbReference>
<evidence type="ECO:0000256" key="6">
    <source>
        <dbReference type="ARBA" id="ARBA00023136"/>
    </source>
</evidence>
<evidence type="ECO:0000256" key="2">
    <source>
        <dbReference type="ARBA" id="ARBA00004496"/>
    </source>
</evidence>
<protein>
    <submittedName>
        <fullName evidence="9">Brefeldin A-inhibited guanine nucleotide-exchange protein 2</fullName>
    </submittedName>
</protein>
<feature type="region of interest" description="Disordered" evidence="7">
    <location>
        <begin position="256"/>
        <end position="314"/>
    </location>
</feature>
<keyword evidence="10" id="KW-1185">Reference proteome</keyword>
<dbReference type="FunFam" id="1.10.1000.11:FF:000003">
    <property type="entry name" value="Brefeldin A-inhibited guanine nucleotide-exchange protein 1"/>
    <property type="match status" value="1"/>
</dbReference>
<dbReference type="Gene3D" id="1.10.1000.11">
    <property type="entry name" value="Arf Nucleotide-binding Site Opener,domain 2"/>
    <property type="match status" value="1"/>
</dbReference>
<dbReference type="EMBL" id="CASHTH010001089">
    <property type="protein sequence ID" value="CAI8011225.1"/>
    <property type="molecule type" value="Genomic_DNA"/>
</dbReference>
<dbReference type="InterPro" id="IPR000904">
    <property type="entry name" value="Sec7_dom"/>
</dbReference>
<feature type="region of interest" description="Disordered" evidence="7">
    <location>
        <begin position="206"/>
        <end position="236"/>
    </location>
</feature>